<dbReference type="STRING" id="29172.A0A0D8XI99"/>
<feature type="repeat" description="ANK" evidence="3">
    <location>
        <begin position="125"/>
        <end position="157"/>
    </location>
</feature>
<dbReference type="PROSITE" id="PS50297">
    <property type="entry name" value="ANK_REP_REGION"/>
    <property type="match status" value="3"/>
</dbReference>
<dbReference type="PANTHER" id="PTHR24171">
    <property type="entry name" value="ANKYRIN REPEAT DOMAIN-CONTAINING PROTEIN 39-RELATED"/>
    <property type="match status" value="1"/>
</dbReference>
<evidence type="ECO:0000313" key="4">
    <source>
        <dbReference type="EMBL" id="KJH42061.1"/>
    </source>
</evidence>
<keyword evidence="1" id="KW-0677">Repeat</keyword>
<dbReference type="PANTHER" id="PTHR24171:SF9">
    <property type="entry name" value="ANKYRIN REPEAT DOMAIN-CONTAINING PROTEIN 39"/>
    <property type="match status" value="1"/>
</dbReference>
<dbReference type="SUPFAM" id="SSF48403">
    <property type="entry name" value="Ankyrin repeat"/>
    <property type="match status" value="1"/>
</dbReference>
<dbReference type="InterPro" id="IPR002110">
    <property type="entry name" value="Ankyrin_rpt"/>
</dbReference>
<dbReference type="OrthoDB" id="6781668at2759"/>
<name>A0A0D8XI99_DICVI</name>
<dbReference type="Proteomes" id="UP000053766">
    <property type="component" value="Unassembled WGS sequence"/>
</dbReference>
<accession>A0A0D8XI99</accession>
<evidence type="ECO:0000256" key="1">
    <source>
        <dbReference type="ARBA" id="ARBA00022737"/>
    </source>
</evidence>
<dbReference type="PROSITE" id="PS50088">
    <property type="entry name" value="ANK_REPEAT"/>
    <property type="match status" value="3"/>
</dbReference>
<sequence>MGIKKYSTSAVTPDWTDSDDCSLLHWAAINNRLHRQALSIELPSIIIDERIRKIAIINFMKTYYNTVHICFVLIAELLLRRRANVNAVGGVLASTPLHWAARQGHVLMVAFLVTNGAQMEKRDVEGFTPLHVAAQFGATPVVGYLVARGQSVDAPDESRITPAMWAAAKCPQVDPLQLLITLGADINKADATYHNTPLHWAATNGNITAVNTLLKAECDMAAVNRDNETALDIAVRRGDTALISRMELAARQRGYMNSTWRQALTENKCNTTFLSDNHFFLILYN</sequence>
<keyword evidence="2 3" id="KW-0040">ANK repeat</keyword>
<dbReference type="Pfam" id="PF12796">
    <property type="entry name" value="Ank_2"/>
    <property type="match status" value="2"/>
</dbReference>
<keyword evidence="5" id="KW-1185">Reference proteome</keyword>
<dbReference type="Gene3D" id="1.25.40.20">
    <property type="entry name" value="Ankyrin repeat-containing domain"/>
    <property type="match status" value="1"/>
</dbReference>
<dbReference type="InterPro" id="IPR036770">
    <property type="entry name" value="Ankyrin_rpt-contain_sf"/>
</dbReference>
<protein>
    <submittedName>
        <fullName evidence="4">Ankyrin repeat protein</fullName>
    </submittedName>
</protein>
<dbReference type="AlphaFoldDB" id="A0A0D8XI99"/>
<evidence type="ECO:0000256" key="2">
    <source>
        <dbReference type="ARBA" id="ARBA00023043"/>
    </source>
</evidence>
<evidence type="ECO:0000313" key="5">
    <source>
        <dbReference type="Proteomes" id="UP000053766"/>
    </source>
</evidence>
<evidence type="ECO:0000256" key="3">
    <source>
        <dbReference type="PROSITE-ProRule" id="PRU00023"/>
    </source>
</evidence>
<dbReference type="SMART" id="SM00248">
    <property type="entry name" value="ANK"/>
    <property type="match status" value="5"/>
</dbReference>
<dbReference type="EMBL" id="KN716716">
    <property type="protein sequence ID" value="KJH42061.1"/>
    <property type="molecule type" value="Genomic_DNA"/>
</dbReference>
<feature type="repeat" description="ANK" evidence="3">
    <location>
        <begin position="193"/>
        <end position="225"/>
    </location>
</feature>
<dbReference type="PRINTS" id="PR01415">
    <property type="entry name" value="ANKYRIN"/>
</dbReference>
<reference evidence="5" key="2">
    <citation type="journal article" date="2016" name="Sci. Rep.">
        <title>Dictyocaulus viviparus genome, variome and transcriptome elucidate lungworm biology and support future intervention.</title>
        <authorList>
            <person name="McNulty S.N."/>
            <person name="Strube C."/>
            <person name="Rosa B.A."/>
            <person name="Martin J.C."/>
            <person name="Tyagi R."/>
            <person name="Choi Y.J."/>
            <person name="Wang Q."/>
            <person name="Hallsworth Pepin K."/>
            <person name="Zhang X."/>
            <person name="Ozersky P."/>
            <person name="Wilson R.K."/>
            <person name="Sternberg P.W."/>
            <person name="Gasser R.B."/>
            <person name="Mitreva M."/>
        </authorList>
    </citation>
    <scope>NUCLEOTIDE SEQUENCE [LARGE SCALE GENOMIC DNA]</scope>
    <source>
        <strain evidence="5">HannoverDv2000</strain>
    </source>
</reference>
<gene>
    <name evidence="4" type="ORF">DICVIV_11960</name>
</gene>
<feature type="repeat" description="ANK" evidence="3">
    <location>
        <begin position="92"/>
        <end position="124"/>
    </location>
</feature>
<reference evidence="4 5" key="1">
    <citation type="submission" date="2013-11" db="EMBL/GenBank/DDBJ databases">
        <title>Draft genome of the bovine lungworm Dictyocaulus viviparus.</title>
        <authorList>
            <person name="Mitreva M."/>
        </authorList>
    </citation>
    <scope>NUCLEOTIDE SEQUENCE [LARGE SCALE GENOMIC DNA]</scope>
    <source>
        <strain evidence="4 5">HannoverDv2000</strain>
    </source>
</reference>
<organism evidence="4 5">
    <name type="scientific">Dictyocaulus viviparus</name>
    <name type="common">Bovine lungworm</name>
    <dbReference type="NCBI Taxonomy" id="29172"/>
    <lineage>
        <taxon>Eukaryota</taxon>
        <taxon>Metazoa</taxon>
        <taxon>Ecdysozoa</taxon>
        <taxon>Nematoda</taxon>
        <taxon>Chromadorea</taxon>
        <taxon>Rhabditida</taxon>
        <taxon>Rhabditina</taxon>
        <taxon>Rhabditomorpha</taxon>
        <taxon>Strongyloidea</taxon>
        <taxon>Metastrongylidae</taxon>
        <taxon>Dictyocaulus</taxon>
    </lineage>
</organism>
<proteinExistence type="predicted"/>